<evidence type="ECO:0000256" key="3">
    <source>
        <dbReference type="ARBA" id="ARBA00020975"/>
    </source>
</evidence>
<feature type="non-terminal residue" evidence="11">
    <location>
        <position position="785"/>
    </location>
</feature>
<dbReference type="PANTHER" id="PTHR24016:SF0">
    <property type="entry name" value="CONSERVED OLIGOMERIC GOLGI COMPLEX SUBUNIT 4"/>
    <property type="match status" value="1"/>
</dbReference>
<keyword evidence="6" id="KW-0333">Golgi apparatus</keyword>
<comment type="subcellular location">
    <subcellularLocation>
        <location evidence="1">Golgi apparatus membrane</location>
        <topology evidence="1">Peripheral membrane protein</topology>
    </subcellularLocation>
</comment>
<dbReference type="SMART" id="SM00762">
    <property type="entry name" value="Cog4"/>
    <property type="match status" value="1"/>
</dbReference>
<sequence>PLDISECATYDDLVRSMAQLHTESDQLTSQLKTLYDSQISPLSYSLQRLDILGAGLTGPQTGARELIGMLSDASFVASRISQKVRQLDTEQGRVQQSLEYVEKTQDLRSAIIGIYDATQVRDWESVAQHINRASRLPPELVAGKFAEAMVPTEENPESPSVALKNATESFGSLFLREFESAAKVKDVEKITRFFKLFPLIGKEQEGLDVYAKFVCMIIASQSRQLMSSKSESLFWHGTNGHLVEGPLFFGMVISRLFENIATIVDQHTPIVERYYGRGKMQRVIERIQNEADTQGGIIVDTYFDDRHINRRLSEIKSYAFSFLVQSFMPTGMGIGIGMRSVSPAVPSDAGMTSSGSSGINVQDIDTLLNECGVMIGRWSLYCKFLAVKWWSQAPAEFEEDGKTPKKIGATALKMPPFLPESKLYGKMNNRVAPAFESMATFFFRRSVEKAFQLDEPPSLSRLPPEPSAASPLITSAIDDVMYVLNAVLERTVSTGHPHLIRNVVSNVRRVLESDLVGMIQRKMRDESYPRAPSTSSSSSSANGHSAALPPDEKVNSFLVLLNNLAVATEYIDRIIETVVGTCGDGKVVSVFPFGDDHEQVILSLRGLSHSFETRVKELLTDGIQVVYVQVIKPRLRSLLGEAFRDATYLPQGSAGEDAEDSLSQQQADLVRLRFAYGWDAMMHPIRRILTEKNYSRLLAVTSEQLSGMLERRVWGMSGRVNELGAIQLERDVAGVISHVSQGKWYFLRERFVRVAQLVMVLGMDESELEAGGIEWVLSEEERRRA</sequence>
<dbReference type="RefSeq" id="XP_064766581.1">
    <property type="nucleotide sequence ID" value="XM_064914732.1"/>
</dbReference>
<gene>
    <name evidence="11" type="ORF">BZA70DRAFT_302044</name>
</gene>
<dbReference type="InterPro" id="IPR048682">
    <property type="entry name" value="COG4"/>
</dbReference>
<evidence type="ECO:0000256" key="8">
    <source>
        <dbReference type="ARBA" id="ARBA00031340"/>
    </source>
</evidence>
<keyword evidence="7" id="KW-0472">Membrane</keyword>
<evidence type="ECO:0000256" key="4">
    <source>
        <dbReference type="ARBA" id="ARBA00022448"/>
    </source>
</evidence>
<keyword evidence="4" id="KW-0813">Transport</keyword>
<evidence type="ECO:0000256" key="2">
    <source>
        <dbReference type="ARBA" id="ARBA00009215"/>
    </source>
</evidence>
<reference evidence="11 12" key="1">
    <citation type="submission" date="2024-03" db="EMBL/GenBank/DDBJ databases">
        <title>Genome-scale model development and genomic sequencing of the oleaginous clade Lipomyces.</title>
        <authorList>
            <consortium name="Lawrence Berkeley National Laboratory"/>
            <person name="Czajka J.J."/>
            <person name="Han Y."/>
            <person name="Kim J."/>
            <person name="Mondo S.J."/>
            <person name="Hofstad B.A."/>
            <person name="Robles A."/>
            <person name="Haridas S."/>
            <person name="Riley R."/>
            <person name="LaButti K."/>
            <person name="Pangilinan J."/>
            <person name="Andreopoulos W."/>
            <person name="Lipzen A."/>
            <person name="Yan J."/>
            <person name="Wang M."/>
            <person name="Ng V."/>
            <person name="Grigoriev I.V."/>
            <person name="Spatafora J.W."/>
            <person name="Magnuson J.K."/>
            <person name="Baker S.E."/>
            <person name="Pomraning K.R."/>
        </authorList>
    </citation>
    <scope>NUCLEOTIDE SEQUENCE [LARGE SCALE GENOMIC DNA]</scope>
    <source>
        <strain evidence="11 12">Phaff 52-87</strain>
    </source>
</reference>
<comment type="caution">
    <text evidence="11">The sequence shown here is derived from an EMBL/GenBank/DDBJ whole genome shotgun (WGS) entry which is preliminary data.</text>
</comment>
<dbReference type="Pfam" id="PF20662">
    <property type="entry name" value="COG4_C"/>
    <property type="match status" value="1"/>
</dbReference>
<feature type="non-terminal residue" evidence="11">
    <location>
        <position position="1"/>
    </location>
</feature>
<dbReference type="Pfam" id="PF08318">
    <property type="entry name" value="COG4_m"/>
    <property type="match status" value="1"/>
</dbReference>
<keyword evidence="5" id="KW-0653">Protein transport</keyword>
<evidence type="ECO:0000256" key="6">
    <source>
        <dbReference type="ARBA" id="ARBA00023034"/>
    </source>
</evidence>
<feature type="domain" description="COG4 transport protein middle alpha-helical bundle" evidence="10">
    <location>
        <begin position="163"/>
        <end position="524"/>
    </location>
</feature>
<accession>A0ABR1F356</accession>
<dbReference type="InterPro" id="IPR013167">
    <property type="entry name" value="COG4_M"/>
</dbReference>
<dbReference type="EMBL" id="JBBJBU010000011">
    <property type="protein sequence ID" value="KAK7203548.1"/>
    <property type="molecule type" value="Genomic_DNA"/>
</dbReference>
<evidence type="ECO:0000259" key="10">
    <source>
        <dbReference type="SMART" id="SM00762"/>
    </source>
</evidence>
<keyword evidence="12" id="KW-1185">Reference proteome</keyword>
<comment type="similarity">
    <text evidence="2">Belongs to the COG4 family.</text>
</comment>
<dbReference type="PANTHER" id="PTHR24016">
    <property type="entry name" value="CONSERVED OLIGOMERIC GOLGI COMPLEX SUBUNIT 4"/>
    <property type="match status" value="1"/>
</dbReference>
<evidence type="ECO:0000256" key="1">
    <source>
        <dbReference type="ARBA" id="ARBA00004395"/>
    </source>
</evidence>
<dbReference type="InterPro" id="IPR048680">
    <property type="entry name" value="COG4_N"/>
</dbReference>
<evidence type="ECO:0000256" key="7">
    <source>
        <dbReference type="ARBA" id="ARBA00023136"/>
    </source>
</evidence>
<evidence type="ECO:0000256" key="5">
    <source>
        <dbReference type="ARBA" id="ARBA00022927"/>
    </source>
</evidence>
<dbReference type="InterPro" id="IPR048684">
    <property type="entry name" value="COG4_C"/>
</dbReference>
<feature type="compositionally biased region" description="Low complexity" evidence="9">
    <location>
        <begin position="531"/>
        <end position="547"/>
    </location>
</feature>
<dbReference type="Proteomes" id="UP001498771">
    <property type="component" value="Unassembled WGS sequence"/>
</dbReference>
<organism evidence="11 12">
    <name type="scientific">Myxozyma melibiosi</name>
    <dbReference type="NCBI Taxonomy" id="54550"/>
    <lineage>
        <taxon>Eukaryota</taxon>
        <taxon>Fungi</taxon>
        <taxon>Dikarya</taxon>
        <taxon>Ascomycota</taxon>
        <taxon>Saccharomycotina</taxon>
        <taxon>Lipomycetes</taxon>
        <taxon>Lipomycetales</taxon>
        <taxon>Lipomycetaceae</taxon>
        <taxon>Myxozyma</taxon>
    </lineage>
</organism>
<protein>
    <recommendedName>
        <fullName evidence="3">Conserved oligomeric Golgi complex subunit 4</fullName>
    </recommendedName>
    <alternativeName>
        <fullName evidence="8">Component of oligomeric Golgi complex 4</fullName>
    </alternativeName>
</protein>
<evidence type="ECO:0000256" key="9">
    <source>
        <dbReference type="SAM" id="MobiDB-lite"/>
    </source>
</evidence>
<proteinExistence type="inferred from homology"/>
<dbReference type="GeneID" id="90040244"/>
<name>A0ABR1F356_9ASCO</name>
<dbReference type="Gene3D" id="1.20.58.1970">
    <property type="match status" value="1"/>
</dbReference>
<evidence type="ECO:0000313" key="11">
    <source>
        <dbReference type="EMBL" id="KAK7203548.1"/>
    </source>
</evidence>
<dbReference type="Pfam" id="PF20663">
    <property type="entry name" value="COG4_N"/>
    <property type="match status" value="1"/>
</dbReference>
<evidence type="ECO:0000313" key="12">
    <source>
        <dbReference type="Proteomes" id="UP001498771"/>
    </source>
</evidence>
<feature type="region of interest" description="Disordered" evidence="9">
    <location>
        <begin position="522"/>
        <end position="548"/>
    </location>
</feature>